<feature type="region of interest" description="Disordered" evidence="1">
    <location>
        <begin position="22"/>
        <end position="52"/>
    </location>
</feature>
<accession>H5UT32</accession>
<comment type="caution">
    <text evidence="2">The sequence shown here is derived from an EMBL/GenBank/DDBJ whole genome shotgun (WGS) entry which is preliminary data.</text>
</comment>
<evidence type="ECO:0000313" key="3">
    <source>
        <dbReference type="Proteomes" id="UP000004367"/>
    </source>
</evidence>
<keyword evidence="3" id="KW-1185">Reference proteome</keyword>
<dbReference type="Gene3D" id="2.30.110.10">
    <property type="entry name" value="Electron Transport, Fmn-binding Protein, Chain A"/>
    <property type="match status" value="1"/>
</dbReference>
<feature type="region of interest" description="Disordered" evidence="1">
    <location>
        <begin position="65"/>
        <end position="101"/>
    </location>
</feature>
<dbReference type="Proteomes" id="UP000004367">
    <property type="component" value="Unassembled WGS sequence"/>
</dbReference>
<dbReference type="EMBL" id="BAFE01000062">
    <property type="protein sequence ID" value="GAB48890.1"/>
    <property type="molecule type" value="Genomic_DNA"/>
</dbReference>
<evidence type="ECO:0008006" key="4">
    <source>
        <dbReference type="Google" id="ProtNLM"/>
    </source>
</evidence>
<dbReference type="STRING" id="1089455.MOPEL_084_00250"/>
<dbReference type="eggNOG" id="COG3467">
    <property type="taxonomic scope" value="Bacteria"/>
</dbReference>
<dbReference type="AlphaFoldDB" id="H5UT32"/>
<dbReference type="InterPro" id="IPR024747">
    <property type="entry name" value="Pyridox_Oxase-rel"/>
</dbReference>
<name>H5UT32_9MICO</name>
<evidence type="ECO:0000256" key="1">
    <source>
        <dbReference type="SAM" id="MobiDB-lite"/>
    </source>
</evidence>
<reference evidence="2 3" key="1">
    <citation type="submission" date="2012-02" db="EMBL/GenBank/DDBJ databases">
        <title>Whole genome shotgun sequence of Mobilicoccus pelagius NBRC 104925.</title>
        <authorList>
            <person name="Yoshida Y."/>
            <person name="Hosoyama A."/>
            <person name="Tsuchikane K."/>
            <person name="Katsumata H."/>
            <person name="Yamazaki S."/>
            <person name="Fujita N."/>
        </authorList>
    </citation>
    <scope>NUCLEOTIDE SEQUENCE [LARGE SCALE GENOMIC DNA]</scope>
    <source>
        <strain evidence="2 3">NBRC 104925</strain>
    </source>
</reference>
<proteinExistence type="predicted"/>
<protein>
    <recommendedName>
        <fullName evidence="4">Pyridoxamine 5'-phosphate oxidase putative domain-containing protein</fullName>
    </recommendedName>
</protein>
<feature type="compositionally biased region" description="Gly residues" evidence="1">
    <location>
        <begin position="34"/>
        <end position="45"/>
    </location>
</feature>
<evidence type="ECO:0000313" key="2">
    <source>
        <dbReference type="EMBL" id="GAB48890.1"/>
    </source>
</evidence>
<organism evidence="2 3">
    <name type="scientific">Mobilicoccus pelagius NBRC 104925</name>
    <dbReference type="NCBI Taxonomy" id="1089455"/>
    <lineage>
        <taxon>Bacteria</taxon>
        <taxon>Bacillati</taxon>
        <taxon>Actinomycetota</taxon>
        <taxon>Actinomycetes</taxon>
        <taxon>Micrococcales</taxon>
        <taxon>Dermatophilaceae</taxon>
        <taxon>Mobilicoccus</taxon>
    </lineage>
</organism>
<dbReference type="SUPFAM" id="SSF50475">
    <property type="entry name" value="FMN-binding split barrel"/>
    <property type="match status" value="1"/>
</dbReference>
<gene>
    <name evidence="2" type="ORF">MOPEL_084_00250</name>
</gene>
<dbReference type="InterPro" id="IPR012349">
    <property type="entry name" value="Split_barrel_FMN-bd"/>
</dbReference>
<dbReference type="Pfam" id="PF12900">
    <property type="entry name" value="Pyridox_ox_2"/>
    <property type="match status" value="1"/>
</dbReference>
<sequence length="239" mass="26831">MDERMILLKVIGRAVFGDARAACRPRGRPRPSGRTGGVRSKGGPGRGRRRRSRAFTFQARGCPLPIEPGCRPRADGGPRSPTLDGPGRDRRGHLRRGRPMPTDVASLTREECWELLQREEFGRLAYGLDGETYIVPINYAVDEGRLVFRTAEGSKLSAILRGGTVAFEIDDIGPEWASSVIVRGPAVELSEEEARWADQLRLRPWIRSEKQHVVAITPTEMSGLRYRLHRPWRSMMPQP</sequence>